<organism evidence="2 3">
    <name type="scientific">Rubellimicrobium rubrum</name>
    <dbReference type="NCBI Taxonomy" id="2585369"/>
    <lineage>
        <taxon>Bacteria</taxon>
        <taxon>Pseudomonadati</taxon>
        <taxon>Pseudomonadota</taxon>
        <taxon>Alphaproteobacteria</taxon>
        <taxon>Rhodobacterales</taxon>
        <taxon>Roseobacteraceae</taxon>
        <taxon>Rubellimicrobium</taxon>
    </lineage>
</organism>
<dbReference type="AlphaFoldDB" id="A0A5C4MZ63"/>
<evidence type="ECO:0000256" key="1">
    <source>
        <dbReference type="SAM" id="SignalP"/>
    </source>
</evidence>
<dbReference type="RefSeq" id="WP_139076494.1">
    <property type="nucleotide sequence ID" value="NZ_VDFU01000008.1"/>
</dbReference>
<keyword evidence="1" id="KW-0732">Signal</keyword>
<dbReference type="Proteomes" id="UP000305887">
    <property type="component" value="Unassembled WGS sequence"/>
</dbReference>
<accession>A0A5C4MZ63</accession>
<feature type="chain" id="PRO_5022825970" evidence="1">
    <location>
        <begin position="20"/>
        <end position="177"/>
    </location>
</feature>
<evidence type="ECO:0000313" key="2">
    <source>
        <dbReference type="EMBL" id="TNC50170.1"/>
    </source>
</evidence>
<comment type="caution">
    <text evidence="2">The sequence shown here is derived from an EMBL/GenBank/DDBJ whole genome shotgun (WGS) entry which is preliminary data.</text>
</comment>
<feature type="signal peptide" evidence="1">
    <location>
        <begin position="1"/>
        <end position="19"/>
    </location>
</feature>
<name>A0A5C4MZ63_9RHOB</name>
<reference evidence="2 3" key="1">
    <citation type="submission" date="2019-06" db="EMBL/GenBank/DDBJ databases">
        <title>YIM 131921 draft genome.</title>
        <authorList>
            <person name="Jiang L."/>
        </authorList>
    </citation>
    <scope>NUCLEOTIDE SEQUENCE [LARGE SCALE GENOMIC DNA]</scope>
    <source>
        <strain evidence="2 3">YIM 131921</strain>
    </source>
</reference>
<keyword evidence="3" id="KW-1185">Reference proteome</keyword>
<sequence length="177" mass="17714">MTRAVGLAALALLALPACEAGLAPAPGVTAAFAEATTAVPSACGLSEAQLGPAIDTAAGYVVHDTAPNTVAPRTHYITGFADGCARPVTGALVMFGDLATHETTRYGASAVAYSPTDAAYERIKSQVCGAGPGQPCGTRLAQLAQDTVFVSVYPVFGAEGHTDLLLHDGDLVAVDGG</sequence>
<gene>
    <name evidence="2" type="ORF">FHG66_09445</name>
</gene>
<dbReference type="EMBL" id="VDFU01000008">
    <property type="protein sequence ID" value="TNC50170.1"/>
    <property type="molecule type" value="Genomic_DNA"/>
</dbReference>
<evidence type="ECO:0000313" key="3">
    <source>
        <dbReference type="Proteomes" id="UP000305887"/>
    </source>
</evidence>
<protein>
    <submittedName>
        <fullName evidence="2">Uncharacterized protein</fullName>
    </submittedName>
</protein>
<proteinExistence type="predicted"/>
<dbReference type="OrthoDB" id="7865311at2"/>